<dbReference type="Pfam" id="PF18845">
    <property type="entry name" value="baeRF_family3"/>
    <property type="match status" value="1"/>
</dbReference>
<name>A0A5J5IL69_9BACT</name>
<gene>
    <name evidence="1" type="ORF">FW778_00805</name>
</gene>
<dbReference type="Proteomes" id="UP000326903">
    <property type="component" value="Unassembled WGS sequence"/>
</dbReference>
<sequence length="359" mass="41325">MSTNISQKESTAFGALNTEPSVFIIMPFEPMMSTKYQLELKLKQVSKIVEEKLLKNHIAAEAQPILLRLQLLIKELNYNSLKKSIAILLSASDEQVIYFDIPVREKVSVDESFGICDIILNKKEKIGYLVLLLNSDKSKMYVGNLKDLQLIKSNKSSDFPWDKNDIPQRVANFSDPGDRKEILLHKFLRHMDQGLSLILRAYNLPVFIIAPERVLGHFKKITRNEEKLVAEIHGDYLDSSETTIFKILQPHLQNWKKLKQQYILQEIEKARNEHILACGIKDVYNTATYKNSRLLVIEKDLITSKNTLEVDQYISRHSTPFYIKSTLDGIIEKVIKYGGNVEVVDKLQANEQIALIPYY</sequence>
<comment type="caution">
    <text evidence="1">The sequence shown here is derived from an EMBL/GenBank/DDBJ whole genome shotgun (WGS) entry which is preliminary data.</text>
</comment>
<dbReference type="RefSeq" id="WP_150412674.1">
    <property type="nucleotide sequence ID" value="NZ_VYQF01000001.1"/>
</dbReference>
<dbReference type="AlphaFoldDB" id="A0A5J5IL69"/>
<evidence type="ECO:0000313" key="2">
    <source>
        <dbReference type="Proteomes" id="UP000326903"/>
    </source>
</evidence>
<proteinExistence type="predicted"/>
<reference evidence="1 2" key="1">
    <citation type="submission" date="2019-09" db="EMBL/GenBank/DDBJ databases">
        <title>Draft genome sequence of Ginsengibacter sp. BR5-29.</title>
        <authorList>
            <person name="Im W.-T."/>
        </authorList>
    </citation>
    <scope>NUCLEOTIDE SEQUENCE [LARGE SCALE GENOMIC DNA]</scope>
    <source>
        <strain evidence="1 2">BR5-29</strain>
    </source>
</reference>
<protein>
    <submittedName>
        <fullName evidence="1">Uncharacterized protein</fullName>
    </submittedName>
</protein>
<accession>A0A5J5IL69</accession>
<evidence type="ECO:0000313" key="1">
    <source>
        <dbReference type="EMBL" id="KAA9040614.1"/>
    </source>
</evidence>
<keyword evidence="2" id="KW-1185">Reference proteome</keyword>
<dbReference type="EMBL" id="VYQF01000001">
    <property type="protein sequence ID" value="KAA9040614.1"/>
    <property type="molecule type" value="Genomic_DNA"/>
</dbReference>
<organism evidence="1 2">
    <name type="scientific">Ginsengibacter hankyongi</name>
    <dbReference type="NCBI Taxonomy" id="2607284"/>
    <lineage>
        <taxon>Bacteria</taxon>
        <taxon>Pseudomonadati</taxon>
        <taxon>Bacteroidota</taxon>
        <taxon>Chitinophagia</taxon>
        <taxon>Chitinophagales</taxon>
        <taxon>Chitinophagaceae</taxon>
        <taxon>Ginsengibacter</taxon>
    </lineage>
</organism>
<dbReference type="InterPro" id="IPR041289">
    <property type="entry name" value="Bact_RF_family3"/>
</dbReference>